<evidence type="ECO:0000313" key="2">
    <source>
        <dbReference type="Proteomes" id="UP001597469"/>
    </source>
</evidence>
<accession>A0ABW5M0A8</accession>
<dbReference type="Proteomes" id="UP001597469">
    <property type="component" value="Unassembled WGS sequence"/>
</dbReference>
<gene>
    <name evidence="1" type="ORF">ACFSUS_04970</name>
</gene>
<keyword evidence="2" id="KW-1185">Reference proteome</keyword>
<dbReference type="EMBL" id="JBHULN010000002">
    <property type="protein sequence ID" value="MFD2569974.1"/>
    <property type="molecule type" value="Genomic_DNA"/>
</dbReference>
<sequence length="90" mass="10129">MIADSAYRVDISSPYSKTPATTRLPVFGLDRSLNDQLVTRNLSIQVQNSYCNQYTAQPLSRQPDSAAFTVLPMSATCWMLVHVSRSWKKC</sequence>
<evidence type="ECO:0000313" key="1">
    <source>
        <dbReference type="EMBL" id="MFD2569974.1"/>
    </source>
</evidence>
<dbReference type="RefSeq" id="WP_381519935.1">
    <property type="nucleotide sequence ID" value="NZ_JBHULN010000002.1"/>
</dbReference>
<name>A0ABW5M0A8_9BACT</name>
<organism evidence="1 2">
    <name type="scientific">Spirosoma soli</name>
    <dbReference type="NCBI Taxonomy" id="1770529"/>
    <lineage>
        <taxon>Bacteria</taxon>
        <taxon>Pseudomonadati</taxon>
        <taxon>Bacteroidota</taxon>
        <taxon>Cytophagia</taxon>
        <taxon>Cytophagales</taxon>
        <taxon>Cytophagaceae</taxon>
        <taxon>Spirosoma</taxon>
    </lineage>
</organism>
<protein>
    <submittedName>
        <fullName evidence="1">Uncharacterized protein</fullName>
    </submittedName>
</protein>
<proteinExistence type="predicted"/>
<reference evidence="2" key="1">
    <citation type="journal article" date="2019" name="Int. J. Syst. Evol. Microbiol.">
        <title>The Global Catalogue of Microorganisms (GCM) 10K type strain sequencing project: providing services to taxonomists for standard genome sequencing and annotation.</title>
        <authorList>
            <consortium name="The Broad Institute Genomics Platform"/>
            <consortium name="The Broad Institute Genome Sequencing Center for Infectious Disease"/>
            <person name="Wu L."/>
            <person name="Ma J."/>
        </authorList>
    </citation>
    <scope>NUCLEOTIDE SEQUENCE [LARGE SCALE GENOMIC DNA]</scope>
    <source>
        <strain evidence="2">KCTC 42805</strain>
    </source>
</reference>
<comment type="caution">
    <text evidence="1">The sequence shown here is derived from an EMBL/GenBank/DDBJ whole genome shotgun (WGS) entry which is preliminary data.</text>
</comment>